<sequence length="109" mass="12969">MWNHLGLFGSINLRTHWMIHLYHGWDLDYFPLEELLVNHVWRSGRNMVDMGQRGRSSLFSLQDCMHQMSRCISLKVMVQHNDQMRYVGGISIFGLKFRISLVYSSFHPR</sequence>
<protein>
    <submittedName>
        <fullName evidence="1">Uncharacterized protein</fullName>
    </submittedName>
</protein>
<reference evidence="1" key="1">
    <citation type="submission" date="2021-08" db="EMBL/GenBank/DDBJ databases">
        <title>WGS assembly of Ceratopteris richardii.</title>
        <authorList>
            <person name="Marchant D.B."/>
            <person name="Chen G."/>
            <person name="Jenkins J."/>
            <person name="Shu S."/>
            <person name="Leebens-Mack J."/>
            <person name="Grimwood J."/>
            <person name="Schmutz J."/>
            <person name="Soltis P."/>
            <person name="Soltis D."/>
            <person name="Chen Z.-H."/>
        </authorList>
    </citation>
    <scope>NUCLEOTIDE SEQUENCE</scope>
    <source>
        <strain evidence="1">Whitten #5841</strain>
        <tissue evidence="1">Leaf</tissue>
    </source>
</reference>
<dbReference type="EMBL" id="CM035415">
    <property type="protein sequence ID" value="KAH7427334.1"/>
    <property type="molecule type" value="Genomic_DNA"/>
</dbReference>
<organism evidence="1 2">
    <name type="scientific">Ceratopteris richardii</name>
    <name type="common">Triangle waterfern</name>
    <dbReference type="NCBI Taxonomy" id="49495"/>
    <lineage>
        <taxon>Eukaryota</taxon>
        <taxon>Viridiplantae</taxon>
        <taxon>Streptophyta</taxon>
        <taxon>Embryophyta</taxon>
        <taxon>Tracheophyta</taxon>
        <taxon>Polypodiopsida</taxon>
        <taxon>Polypodiidae</taxon>
        <taxon>Polypodiales</taxon>
        <taxon>Pteridineae</taxon>
        <taxon>Pteridaceae</taxon>
        <taxon>Parkerioideae</taxon>
        <taxon>Ceratopteris</taxon>
    </lineage>
</organism>
<dbReference type="AlphaFoldDB" id="A0A8T2U143"/>
<accession>A0A8T2U143</accession>
<name>A0A8T2U143_CERRI</name>
<dbReference type="Proteomes" id="UP000825935">
    <property type="component" value="Chromosome 10"/>
</dbReference>
<gene>
    <name evidence="1" type="ORF">KP509_10G039900</name>
</gene>
<proteinExistence type="predicted"/>
<evidence type="ECO:0000313" key="1">
    <source>
        <dbReference type="EMBL" id="KAH7427334.1"/>
    </source>
</evidence>
<comment type="caution">
    <text evidence="1">The sequence shown here is derived from an EMBL/GenBank/DDBJ whole genome shotgun (WGS) entry which is preliminary data.</text>
</comment>
<keyword evidence="2" id="KW-1185">Reference proteome</keyword>
<evidence type="ECO:0000313" key="2">
    <source>
        <dbReference type="Proteomes" id="UP000825935"/>
    </source>
</evidence>